<dbReference type="EMBL" id="ABYH01000289">
    <property type="protein sequence ID" value="EEC95957.1"/>
    <property type="molecule type" value="Genomic_DNA"/>
</dbReference>
<name>B7BC81_9BACT</name>
<organism evidence="2 3">
    <name type="scientific">Parabacteroides johnsonii DSM 18315</name>
    <dbReference type="NCBI Taxonomy" id="537006"/>
    <lineage>
        <taxon>Bacteria</taxon>
        <taxon>Pseudomonadati</taxon>
        <taxon>Bacteroidota</taxon>
        <taxon>Bacteroidia</taxon>
        <taxon>Bacteroidales</taxon>
        <taxon>Tannerellaceae</taxon>
        <taxon>Parabacteroides</taxon>
    </lineage>
</organism>
<gene>
    <name evidence="2" type="ORF">PRABACTJOHN_02649</name>
</gene>
<feature type="signal peptide" evidence="1">
    <location>
        <begin position="1"/>
        <end position="27"/>
    </location>
</feature>
<dbReference type="Proteomes" id="UP000005510">
    <property type="component" value="Unassembled WGS sequence"/>
</dbReference>
<reference evidence="2 3" key="2">
    <citation type="submission" date="2008-10" db="EMBL/GenBank/DDBJ databases">
        <authorList>
            <person name="Fulton L."/>
            <person name="Clifton S."/>
            <person name="Fulton B."/>
            <person name="Xu J."/>
            <person name="Minx P."/>
            <person name="Pepin K.H."/>
            <person name="Johnson M."/>
            <person name="Bhonagiri V."/>
            <person name="Nash W.E."/>
            <person name="Mardis E.R."/>
            <person name="Wilson R.K."/>
        </authorList>
    </citation>
    <scope>NUCLEOTIDE SEQUENCE [LARGE SCALE GENOMIC DNA]</scope>
    <source>
        <strain evidence="2 3">DSM 18315</strain>
    </source>
</reference>
<protein>
    <submittedName>
        <fullName evidence="2">Uncharacterized protein</fullName>
    </submittedName>
</protein>
<keyword evidence="1" id="KW-0732">Signal</keyword>
<dbReference type="HOGENOM" id="CLU_1702562_0_0_10"/>
<evidence type="ECO:0000256" key="1">
    <source>
        <dbReference type="SAM" id="SignalP"/>
    </source>
</evidence>
<evidence type="ECO:0000313" key="2">
    <source>
        <dbReference type="EMBL" id="EEC95957.1"/>
    </source>
</evidence>
<dbReference type="STRING" id="537006.PRABACTJOHN_02649"/>
<proteinExistence type="predicted"/>
<dbReference type="RefSeq" id="WP_008150256.1">
    <property type="nucleotide sequence ID" value="NZ_DS996453.1"/>
</dbReference>
<sequence length="154" mass="17915">MKKSRFIYSWLLFVCFLNVKYAEPAEAQVSAEDEFEDYLSSIEADFYNFEDSINRNFADYLEQAWQEFTVYEGTEPPVYAGGLFFTGTIETTLVHPHDSFFGSFLHFPLYGRGRAVFVWSVGKKYSGWMAQVRDSGFYFFLQGLYRVLPAVQSE</sequence>
<accession>B7BC81</accession>
<evidence type="ECO:0000313" key="3">
    <source>
        <dbReference type="Proteomes" id="UP000005510"/>
    </source>
</evidence>
<comment type="caution">
    <text evidence="2">The sequence shown here is derived from an EMBL/GenBank/DDBJ whole genome shotgun (WGS) entry which is preliminary data.</text>
</comment>
<dbReference type="AlphaFoldDB" id="B7BC81"/>
<feature type="chain" id="PRO_5002854024" evidence="1">
    <location>
        <begin position="28"/>
        <end position="154"/>
    </location>
</feature>
<reference evidence="2 3" key="1">
    <citation type="submission" date="2008-10" db="EMBL/GenBank/DDBJ databases">
        <title>Draft genome sequence of Parabacteroides johnsonii (DSM 18315).</title>
        <authorList>
            <person name="Sudarsanam P."/>
            <person name="Ley R."/>
            <person name="Guruge J."/>
            <person name="Turnbaugh P.J."/>
            <person name="Mahowald M."/>
            <person name="Liep D."/>
            <person name="Gordon J."/>
        </authorList>
    </citation>
    <scope>NUCLEOTIDE SEQUENCE [LARGE SCALE GENOMIC DNA]</scope>
    <source>
        <strain evidence="2 3">DSM 18315</strain>
    </source>
</reference>